<name>A0AB40AJP8_DIOCR</name>
<gene>
    <name evidence="2" type="primary">LOC120250447</name>
</gene>
<dbReference type="AlphaFoldDB" id="A0AB40AJP8"/>
<evidence type="ECO:0000313" key="1">
    <source>
        <dbReference type="Proteomes" id="UP001515500"/>
    </source>
</evidence>
<sequence>MENFPLRYSAFGQVHPDLIVPSVTRGEILCPEPRRAKRIPFVLENYGRISPKPKSILPVPRKESVLEVLDAILDKDEYNENDLDSSNQASFFCGSPPPRTSNPVVNDAQFMNQTRAVASPSGFYCDMKPSARIKRGSPTCGSSKDTNPKLTIEGFACRSPDSRGVVPPAFA</sequence>
<dbReference type="PANTHER" id="PTHR33384:SF27">
    <property type="entry name" value="OS05G0102500 PROTEIN"/>
    <property type="match status" value="1"/>
</dbReference>
<organism evidence="1 2">
    <name type="scientific">Dioscorea cayennensis subsp. rotundata</name>
    <name type="common">White Guinea yam</name>
    <name type="synonym">Dioscorea rotundata</name>
    <dbReference type="NCBI Taxonomy" id="55577"/>
    <lineage>
        <taxon>Eukaryota</taxon>
        <taxon>Viridiplantae</taxon>
        <taxon>Streptophyta</taxon>
        <taxon>Embryophyta</taxon>
        <taxon>Tracheophyta</taxon>
        <taxon>Spermatophyta</taxon>
        <taxon>Magnoliopsida</taxon>
        <taxon>Liliopsida</taxon>
        <taxon>Dioscoreales</taxon>
        <taxon>Dioscoreaceae</taxon>
        <taxon>Dioscorea</taxon>
    </lineage>
</organism>
<accession>A0AB40AJP8</accession>
<dbReference type="GeneID" id="120250447"/>
<dbReference type="RefSeq" id="XP_039115200.1">
    <property type="nucleotide sequence ID" value="XM_039259266.1"/>
</dbReference>
<reference evidence="2" key="1">
    <citation type="submission" date="2025-08" db="UniProtKB">
        <authorList>
            <consortium name="RefSeq"/>
        </authorList>
    </citation>
    <scope>IDENTIFICATION</scope>
</reference>
<keyword evidence="1" id="KW-1185">Reference proteome</keyword>
<evidence type="ECO:0000313" key="2">
    <source>
        <dbReference type="RefSeq" id="XP_039115200.1"/>
    </source>
</evidence>
<dbReference type="PANTHER" id="PTHR33384">
    <property type="entry name" value="EXPRESSED PROTEIN"/>
    <property type="match status" value="1"/>
</dbReference>
<protein>
    <submittedName>
        <fullName evidence="2">Uncharacterized protein LOC120250447</fullName>
    </submittedName>
</protein>
<proteinExistence type="predicted"/>
<dbReference type="Proteomes" id="UP001515500">
    <property type="component" value="Chromosome 19"/>
</dbReference>